<dbReference type="SUPFAM" id="SSF57756">
    <property type="entry name" value="Retrovirus zinc finger-like domains"/>
    <property type="match status" value="1"/>
</dbReference>
<dbReference type="InterPro" id="IPR047192">
    <property type="entry name" value="Euk_RPA1_DBD_C"/>
</dbReference>
<evidence type="ECO:0000256" key="2">
    <source>
        <dbReference type="ARBA" id="ARBA00005690"/>
    </source>
</evidence>
<dbReference type="CDD" id="cd04476">
    <property type="entry name" value="RPA1_DBD_C"/>
    <property type="match status" value="1"/>
</dbReference>
<keyword evidence="7 13" id="KW-0862">Zinc</keyword>
<dbReference type="InterPro" id="IPR012340">
    <property type="entry name" value="NA-bd_OB-fold"/>
</dbReference>
<dbReference type="InterPro" id="IPR036875">
    <property type="entry name" value="Znf_CCHC_sf"/>
</dbReference>
<dbReference type="SUPFAM" id="SSF50249">
    <property type="entry name" value="Nucleic acid-binding proteins"/>
    <property type="match status" value="4"/>
</dbReference>
<evidence type="ECO:0000256" key="13">
    <source>
        <dbReference type="RuleBase" id="RU364130"/>
    </source>
</evidence>
<dbReference type="FunFam" id="2.40.50.140:FF:000041">
    <property type="entry name" value="Replication protein A subunit"/>
    <property type="match status" value="1"/>
</dbReference>
<dbReference type="PANTHER" id="PTHR23273:SF128">
    <property type="entry name" value="REPLICATION PROTEIN A SUBUNIT"/>
    <property type="match status" value="1"/>
</dbReference>
<dbReference type="FunFam" id="2.40.50.140:FF:000090">
    <property type="entry name" value="Replication protein A subunit"/>
    <property type="match status" value="1"/>
</dbReference>
<dbReference type="InterPro" id="IPR013955">
    <property type="entry name" value="Rep_factor-A_C"/>
</dbReference>
<dbReference type="InterPro" id="IPR007199">
    <property type="entry name" value="Rep_factor-A_N"/>
</dbReference>
<dbReference type="GO" id="GO:0043047">
    <property type="term" value="F:single-stranded telomeric DNA binding"/>
    <property type="evidence" value="ECO:0007669"/>
    <property type="project" value="TreeGrafter"/>
</dbReference>
<evidence type="ECO:0000256" key="10">
    <source>
        <dbReference type="ARBA" id="ARBA00023204"/>
    </source>
</evidence>
<dbReference type="GO" id="GO:0005662">
    <property type="term" value="C:DNA replication factor A complex"/>
    <property type="evidence" value="ECO:0007669"/>
    <property type="project" value="TreeGrafter"/>
</dbReference>
<sequence>MEAVQLTPGGVQVVTEGAVPSSIRPVVQVLELRPVTAANPSSERYRVMLSDGVHKQQSMLATAYNQQVRDGAIRVGTIVRLVDFICNAIHNKKIIIVVELEILQSECTIISSLGPCMLGSSFTPRAEQASNNLSYGNGAQGMLGSSIGQTSEPGHNNVLTGASYGAMSAHKVNENLVLPVSQQPSLNTCDNRSGTNKRLLEKLSFDLLDVESGEIRATCFNELVDQLYDQIEVGKVYLIYGGKLKPANKEYNHLNNDWEIILDISRSSVQICSSDDYSIPQQQYRFRQISEIENMENKSMVDLLGVVTSVRPSVVIMRKDGTETQKRNLQLLDTSGRSVEVTFWENFCDVEGQQLQLKCDSGLNPILALKGARVSDFGGRSVGTINSTQLKVDPDFPDAERLKQWYITEGKAAACISLSQGTPIGWNVVRKTIAQIKDEKLGQSNMPDWITIKAEISHMLSENFYYPACPLLFNDKPCNKKATQNGDGMWHCERCKIFENCEYRYLVNFQIQDHTGTFYITGFQEAGEQIFGRSAQELFSIRYVNQDDALFTEIIERARWQIYLFKLKVKEETYNDERRVKCSIVKAEKLDPSKESHTLLGLIDNLLQDGLGSSPSVQSTVAPNTGFTNSQCSLGVLTPNNAYNMNTSGAYQFWQQGTIGTRMSTPPSGTRNVQACRTWESTGHNAQNFPEDTAGQQPSAGGGFTGINYGSTTVNALSDLSFKGNQLGHMSTDCPRLATETDPQHQVYGNTASTDGFAGGNYGSAARNARSDTCFTCNQPGHWARDCPGQSFVRR</sequence>
<dbReference type="PANTHER" id="PTHR23273">
    <property type="entry name" value="REPLICATION FACTOR A 1, RFA1"/>
    <property type="match status" value="1"/>
</dbReference>
<dbReference type="Proteomes" id="UP001054889">
    <property type="component" value="Unassembled WGS sequence"/>
</dbReference>
<keyword evidence="3 13" id="KW-0235">DNA replication</keyword>
<evidence type="ECO:0000256" key="5">
    <source>
        <dbReference type="ARBA" id="ARBA00022763"/>
    </source>
</evidence>
<evidence type="ECO:0000256" key="7">
    <source>
        <dbReference type="ARBA" id="ARBA00022833"/>
    </source>
</evidence>
<dbReference type="FunFam" id="2.40.50.140:FF:000064">
    <property type="entry name" value="Replication protein A subunit"/>
    <property type="match status" value="1"/>
</dbReference>
<evidence type="ECO:0000256" key="9">
    <source>
        <dbReference type="ARBA" id="ARBA00023172"/>
    </source>
</evidence>
<dbReference type="GO" id="GO:0008270">
    <property type="term" value="F:zinc ion binding"/>
    <property type="evidence" value="ECO:0007669"/>
    <property type="project" value="UniProtKB-KW"/>
</dbReference>
<reference evidence="15" key="2">
    <citation type="submission" date="2021-12" db="EMBL/GenBank/DDBJ databases">
        <title>Resequencing data analysis of finger millet.</title>
        <authorList>
            <person name="Hatakeyama M."/>
            <person name="Aluri S."/>
            <person name="Balachadran M.T."/>
            <person name="Sivarajan S.R."/>
            <person name="Poveda L."/>
            <person name="Shimizu-Inatsugi R."/>
            <person name="Schlapbach R."/>
            <person name="Sreeman S.M."/>
            <person name="Shimizu K.K."/>
        </authorList>
    </citation>
    <scope>NUCLEOTIDE SEQUENCE</scope>
</reference>
<feature type="domain" description="CCHC-type" evidence="14">
    <location>
        <begin position="774"/>
        <end position="788"/>
    </location>
</feature>
<dbReference type="EMBL" id="BQKI01000075">
    <property type="protein sequence ID" value="GJN21112.1"/>
    <property type="molecule type" value="Genomic_DNA"/>
</dbReference>
<dbReference type="GO" id="GO:0007140">
    <property type="term" value="P:male meiotic nuclear division"/>
    <property type="evidence" value="ECO:0007669"/>
    <property type="project" value="UniProtKB-ARBA"/>
</dbReference>
<keyword evidence="8 13" id="KW-0238">DNA-binding</keyword>
<keyword evidence="6 12" id="KW-0863">Zinc-finger</keyword>
<dbReference type="GO" id="GO:0006289">
    <property type="term" value="P:nucleotide-excision repair"/>
    <property type="evidence" value="ECO:0007669"/>
    <property type="project" value="TreeGrafter"/>
</dbReference>
<comment type="subcellular location">
    <subcellularLocation>
        <location evidence="1 13">Nucleus</location>
    </subcellularLocation>
</comment>
<evidence type="ECO:0000256" key="11">
    <source>
        <dbReference type="ARBA" id="ARBA00023242"/>
    </source>
</evidence>
<dbReference type="SMART" id="SM00343">
    <property type="entry name" value="ZnF_C2HC"/>
    <property type="match status" value="2"/>
</dbReference>
<evidence type="ECO:0000256" key="12">
    <source>
        <dbReference type="PROSITE-ProRule" id="PRU00047"/>
    </source>
</evidence>
<dbReference type="Pfam" id="PF16900">
    <property type="entry name" value="REPA_OB_2"/>
    <property type="match status" value="1"/>
</dbReference>
<dbReference type="GO" id="GO:0000724">
    <property type="term" value="P:double-strand break repair via homologous recombination"/>
    <property type="evidence" value="ECO:0007669"/>
    <property type="project" value="TreeGrafter"/>
</dbReference>
<evidence type="ECO:0000256" key="6">
    <source>
        <dbReference type="ARBA" id="ARBA00022771"/>
    </source>
</evidence>
<keyword evidence="10" id="KW-0234">DNA repair</keyword>
<accession>A0AAV5EEX0</accession>
<evidence type="ECO:0000313" key="16">
    <source>
        <dbReference type="Proteomes" id="UP001054889"/>
    </source>
</evidence>
<keyword evidence="5" id="KW-0227">DNA damage</keyword>
<dbReference type="Pfam" id="PF08646">
    <property type="entry name" value="Rep_fac-A_C"/>
    <property type="match status" value="1"/>
</dbReference>
<dbReference type="GO" id="GO:0006260">
    <property type="term" value="P:DNA replication"/>
    <property type="evidence" value="ECO:0007669"/>
    <property type="project" value="UniProtKB-KW"/>
</dbReference>
<evidence type="ECO:0000256" key="8">
    <source>
        <dbReference type="ARBA" id="ARBA00023125"/>
    </source>
</evidence>
<dbReference type="Pfam" id="PF04057">
    <property type="entry name" value="Rep-A_N"/>
    <property type="match status" value="1"/>
</dbReference>
<dbReference type="PROSITE" id="PS50158">
    <property type="entry name" value="ZF_CCHC"/>
    <property type="match status" value="1"/>
</dbReference>
<reference evidence="15" key="1">
    <citation type="journal article" date="2018" name="DNA Res.">
        <title>Multiple hybrid de novo genome assembly of finger millet, an orphan allotetraploid crop.</title>
        <authorList>
            <person name="Hatakeyama M."/>
            <person name="Aluri S."/>
            <person name="Balachadran M.T."/>
            <person name="Sivarajan S.R."/>
            <person name="Patrignani A."/>
            <person name="Gruter S."/>
            <person name="Poveda L."/>
            <person name="Shimizu-Inatsugi R."/>
            <person name="Baeten J."/>
            <person name="Francoijs K.J."/>
            <person name="Nataraja K.N."/>
            <person name="Reddy Y.A.N."/>
            <person name="Phadnis S."/>
            <person name="Ravikumar R.L."/>
            <person name="Schlapbach R."/>
            <person name="Sreeman S.M."/>
            <person name="Shimizu K.K."/>
        </authorList>
    </citation>
    <scope>NUCLEOTIDE SEQUENCE</scope>
</reference>
<dbReference type="GO" id="GO:0007004">
    <property type="term" value="P:telomere maintenance via telomerase"/>
    <property type="evidence" value="ECO:0007669"/>
    <property type="project" value="TreeGrafter"/>
</dbReference>
<keyword evidence="4 13" id="KW-0479">Metal-binding</keyword>
<dbReference type="CDD" id="cd04474">
    <property type="entry name" value="RPA1_DBD_A"/>
    <property type="match status" value="1"/>
</dbReference>
<evidence type="ECO:0000256" key="3">
    <source>
        <dbReference type="ARBA" id="ARBA00022705"/>
    </source>
</evidence>
<keyword evidence="9" id="KW-0233">DNA recombination</keyword>
<comment type="caution">
    <text evidence="15">The sequence shown here is derived from an EMBL/GenBank/DDBJ whole genome shotgun (WGS) entry which is preliminary data.</text>
</comment>
<organism evidence="15 16">
    <name type="scientific">Eleusine coracana subsp. coracana</name>
    <dbReference type="NCBI Taxonomy" id="191504"/>
    <lineage>
        <taxon>Eukaryota</taxon>
        <taxon>Viridiplantae</taxon>
        <taxon>Streptophyta</taxon>
        <taxon>Embryophyta</taxon>
        <taxon>Tracheophyta</taxon>
        <taxon>Spermatophyta</taxon>
        <taxon>Magnoliopsida</taxon>
        <taxon>Liliopsida</taxon>
        <taxon>Poales</taxon>
        <taxon>Poaceae</taxon>
        <taxon>PACMAD clade</taxon>
        <taxon>Chloridoideae</taxon>
        <taxon>Cynodonteae</taxon>
        <taxon>Eleusininae</taxon>
        <taxon>Eleusine</taxon>
    </lineage>
</organism>
<evidence type="ECO:0000256" key="4">
    <source>
        <dbReference type="ARBA" id="ARBA00022723"/>
    </source>
</evidence>
<dbReference type="InterPro" id="IPR001878">
    <property type="entry name" value="Znf_CCHC"/>
</dbReference>
<dbReference type="FunFam" id="2.40.50.140:FF:000117">
    <property type="entry name" value="Replication protein A subunit"/>
    <property type="match status" value="1"/>
</dbReference>
<dbReference type="GO" id="GO:0003684">
    <property type="term" value="F:damaged DNA binding"/>
    <property type="evidence" value="ECO:0007669"/>
    <property type="project" value="TreeGrafter"/>
</dbReference>
<name>A0AAV5EEX0_ELECO</name>
<dbReference type="Gene3D" id="2.40.50.140">
    <property type="entry name" value="Nucleic acid-binding proteins"/>
    <property type="match status" value="4"/>
</dbReference>
<gene>
    <name evidence="15" type="primary">gb08562</name>
    <name evidence="15" type="ORF">PR202_gb08562</name>
</gene>
<dbReference type="AlphaFoldDB" id="A0AAV5EEX0"/>
<dbReference type="InterPro" id="IPR004591">
    <property type="entry name" value="Rfa1"/>
</dbReference>
<dbReference type="InterPro" id="IPR031657">
    <property type="entry name" value="REPA_OB_2"/>
</dbReference>
<evidence type="ECO:0000259" key="14">
    <source>
        <dbReference type="PROSITE" id="PS50158"/>
    </source>
</evidence>
<dbReference type="Gene3D" id="4.10.60.10">
    <property type="entry name" value="Zinc finger, CCHC-type"/>
    <property type="match status" value="1"/>
</dbReference>
<keyword evidence="11 13" id="KW-0539">Nucleus</keyword>
<proteinExistence type="inferred from homology"/>
<comment type="similarity">
    <text evidence="2 13">Belongs to the replication factor A protein 1 family.</text>
</comment>
<dbReference type="CDD" id="cd04477">
    <property type="entry name" value="RPA1N"/>
    <property type="match status" value="1"/>
</dbReference>
<dbReference type="Pfam" id="PF00098">
    <property type="entry name" value="zf-CCHC"/>
    <property type="match status" value="1"/>
</dbReference>
<comment type="function">
    <text evidence="13">Component of the replication protein A complex (RPA) required for DNA recombination, repair and replication. The activity of RPA is mediated by single-stranded DNA binding and protein interactions. Probably involved in repair of double-strand DNA breaks (DSBs) induced by genotoxic stresses.</text>
</comment>
<dbReference type="NCBIfam" id="TIGR00617">
    <property type="entry name" value="rpa1"/>
    <property type="match status" value="1"/>
</dbReference>
<evidence type="ECO:0000256" key="1">
    <source>
        <dbReference type="ARBA" id="ARBA00004123"/>
    </source>
</evidence>
<comment type="subunit">
    <text evidence="13">Heterotrimer of RPA1, RPA2 and RPA3 (canonical replication protein A complex).</text>
</comment>
<dbReference type="CDD" id="cd04475">
    <property type="entry name" value="RPA1_DBD_B"/>
    <property type="match status" value="1"/>
</dbReference>
<evidence type="ECO:0000313" key="15">
    <source>
        <dbReference type="EMBL" id="GJN21112.1"/>
    </source>
</evidence>
<protein>
    <recommendedName>
        <fullName evidence="13">Replication protein A subunit</fullName>
    </recommendedName>
</protein>
<keyword evidence="16" id="KW-1185">Reference proteome</keyword>